<evidence type="ECO:0000313" key="2">
    <source>
        <dbReference type="EMBL" id="GAB20636.1"/>
    </source>
</evidence>
<evidence type="ECO:0000259" key="1">
    <source>
        <dbReference type="Pfam" id="PF07510"/>
    </source>
</evidence>
<comment type="caution">
    <text evidence="2">The sequence shown here is derived from an EMBL/GenBank/DDBJ whole genome shotgun (WGS) entry which is preliminary data.</text>
</comment>
<sequence length="182" mass="20064">MLHSLTVKGRAPKTGYGRSKFGRAWDDNVSIAGGHNGCDTRDDILRRDLVAVVLRSGTCKVERGTLHDRYTGKIIDFVRGERTSNQVQIDHVVALADAWQKGAQQWTSGKRLEFANDPANLQAVDGAANRQKSAGDAATWLPPNKSYRCTYISRQIAVKATYGVWVTPAERDAMSRVLDSCD</sequence>
<reference evidence="2 3" key="1">
    <citation type="submission" date="2011-12" db="EMBL/GenBank/DDBJ databases">
        <title>Whole genome shotgun sequence of Gordonia effusa NBRC 100432.</title>
        <authorList>
            <person name="Yoshida I."/>
            <person name="Takarada H."/>
            <person name="Hosoyama A."/>
            <person name="Tsuchikane K."/>
            <person name="Katsumata H."/>
            <person name="Yamazaki S."/>
            <person name="Fujita N."/>
        </authorList>
    </citation>
    <scope>NUCLEOTIDE SEQUENCE [LARGE SCALE GENOMIC DNA]</scope>
    <source>
        <strain evidence="2 3">NBRC 100432</strain>
    </source>
</reference>
<dbReference type="PANTHER" id="PTHR24094">
    <property type="entry name" value="SECRETED PROTEIN"/>
    <property type="match status" value="1"/>
</dbReference>
<organism evidence="2 3">
    <name type="scientific">Gordonia effusa NBRC 100432</name>
    <dbReference type="NCBI Taxonomy" id="1077974"/>
    <lineage>
        <taxon>Bacteria</taxon>
        <taxon>Bacillati</taxon>
        <taxon>Actinomycetota</taxon>
        <taxon>Actinomycetes</taxon>
        <taxon>Mycobacteriales</taxon>
        <taxon>Gordoniaceae</taxon>
        <taxon>Gordonia</taxon>
    </lineage>
</organism>
<dbReference type="PANTHER" id="PTHR24094:SF15">
    <property type="entry name" value="AMP-DEPENDENT SYNTHETASE_LIGASE DOMAIN-CONTAINING PROTEIN-RELATED"/>
    <property type="match status" value="1"/>
</dbReference>
<proteinExistence type="predicted"/>
<feature type="domain" description="GmrSD restriction endonucleases C-terminal" evidence="1">
    <location>
        <begin position="39"/>
        <end position="176"/>
    </location>
</feature>
<protein>
    <recommendedName>
        <fullName evidence="1">GmrSD restriction endonucleases C-terminal domain-containing protein</fullName>
    </recommendedName>
</protein>
<evidence type="ECO:0000313" key="3">
    <source>
        <dbReference type="Proteomes" id="UP000035034"/>
    </source>
</evidence>
<dbReference type="Pfam" id="PF07510">
    <property type="entry name" value="GmrSD_C"/>
    <property type="match status" value="1"/>
</dbReference>
<dbReference type="AlphaFoldDB" id="H0R6D5"/>
<name>H0R6D5_9ACTN</name>
<accession>H0R6D5</accession>
<dbReference type="EMBL" id="BAEH01000121">
    <property type="protein sequence ID" value="GAB20636.1"/>
    <property type="molecule type" value="Genomic_DNA"/>
</dbReference>
<keyword evidence="3" id="KW-1185">Reference proteome</keyword>
<dbReference type="STRING" id="1077974.GOEFS_121_00380"/>
<dbReference type="eggNOG" id="COG2356">
    <property type="taxonomic scope" value="Bacteria"/>
</dbReference>
<gene>
    <name evidence="2" type="ORF">GOEFS_121_00380</name>
</gene>
<dbReference type="Proteomes" id="UP000035034">
    <property type="component" value="Unassembled WGS sequence"/>
</dbReference>
<dbReference type="InterPro" id="IPR011089">
    <property type="entry name" value="GmrSD_C"/>
</dbReference>